<keyword evidence="1" id="KW-0813">Transport</keyword>
<organism evidence="9 10">
    <name type="scientific">Corynebacterium pseudodiphtheriticum</name>
    <dbReference type="NCBI Taxonomy" id="37637"/>
    <lineage>
        <taxon>Bacteria</taxon>
        <taxon>Bacillati</taxon>
        <taxon>Actinomycetota</taxon>
        <taxon>Actinomycetes</taxon>
        <taxon>Mycobacteriales</taxon>
        <taxon>Corynebacteriaceae</taxon>
        <taxon>Corynebacterium</taxon>
    </lineage>
</organism>
<keyword evidence="2" id="KW-1003">Cell membrane</keyword>
<proteinExistence type="predicted"/>
<keyword evidence="5" id="KW-1278">Translocase</keyword>
<dbReference type="PROSITE" id="PS00211">
    <property type="entry name" value="ABC_TRANSPORTER_1"/>
    <property type="match status" value="1"/>
</dbReference>
<dbReference type="RefSeq" id="WP_023018579.1">
    <property type="nucleotide sequence ID" value="NZ_JASNUQ010000015.1"/>
</dbReference>
<evidence type="ECO:0000313" key="9">
    <source>
        <dbReference type="EMBL" id="MDK4290823.1"/>
    </source>
</evidence>
<dbReference type="CDD" id="cd03258">
    <property type="entry name" value="ABC_MetN_methionine_transporter"/>
    <property type="match status" value="1"/>
</dbReference>
<dbReference type="SMART" id="SM00382">
    <property type="entry name" value="AAA"/>
    <property type="match status" value="1"/>
</dbReference>
<evidence type="ECO:0000256" key="2">
    <source>
        <dbReference type="ARBA" id="ARBA00022475"/>
    </source>
</evidence>
<keyword evidence="6" id="KW-0029">Amino-acid transport</keyword>
<evidence type="ECO:0000256" key="3">
    <source>
        <dbReference type="ARBA" id="ARBA00022741"/>
    </source>
</evidence>
<dbReference type="PANTHER" id="PTHR43166">
    <property type="entry name" value="AMINO ACID IMPORT ATP-BINDING PROTEIN"/>
    <property type="match status" value="1"/>
</dbReference>
<dbReference type="InterPro" id="IPR017871">
    <property type="entry name" value="ABC_transporter-like_CS"/>
</dbReference>
<evidence type="ECO:0000256" key="5">
    <source>
        <dbReference type="ARBA" id="ARBA00022967"/>
    </source>
</evidence>
<protein>
    <submittedName>
        <fullName evidence="9">ATP-binding cassette domain-containing protein</fullName>
    </submittedName>
</protein>
<dbReference type="PANTHER" id="PTHR43166:SF30">
    <property type="entry name" value="METHIONINE IMPORT ATP-BINDING PROTEIN METN"/>
    <property type="match status" value="1"/>
</dbReference>
<dbReference type="InterPro" id="IPR050086">
    <property type="entry name" value="MetN_ABC_transporter-like"/>
</dbReference>
<dbReference type="Gene3D" id="3.40.50.300">
    <property type="entry name" value="P-loop containing nucleotide triphosphate hydrolases"/>
    <property type="match status" value="1"/>
</dbReference>
<dbReference type="InterPro" id="IPR003439">
    <property type="entry name" value="ABC_transporter-like_ATP-bd"/>
</dbReference>
<feature type="domain" description="ABC transporter" evidence="8">
    <location>
        <begin position="4"/>
        <end position="243"/>
    </location>
</feature>
<evidence type="ECO:0000256" key="4">
    <source>
        <dbReference type="ARBA" id="ARBA00022840"/>
    </source>
</evidence>
<dbReference type="InterPro" id="IPR003593">
    <property type="entry name" value="AAA+_ATPase"/>
</dbReference>
<name>A0ABT7FYL6_9CORY</name>
<keyword evidence="4 9" id="KW-0067">ATP-binding</keyword>
<evidence type="ECO:0000256" key="6">
    <source>
        <dbReference type="ARBA" id="ARBA00022970"/>
    </source>
</evidence>
<dbReference type="PROSITE" id="PS50893">
    <property type="entry name" value="ABC_TRANSPORTER_2"/>
    <property type="match status" value="1"/>
</dbReference>
<keyword evidence="7" id="KW-0472">Membrane</keyword>
<comment type="caution">
    <text evidence="9">The sequence shown here is derived from an EMBL/GenBank/DDBJ whole genome shotgun (WGS) entry which is preliminary data.</text>
</comment>
<keyword evidence="10" id="KW-1185">Reference proteome</keyword>
<reference evidence="9 10" key="1">
    <citation type="submission" date="2023-05" db="EMBL/GenBank/DDBJ databases">
        <title>Metabolic capabilities are highly conserved among human nasal-associated Corynebacterium species in pangenomic analyses.</title>
        <authorList>
            <person name="Tran T.H."/>
            <person name="Roberts A.Q."/>
            <person name="Escapa I.F."/>
            <person name="Gao W."/>
            <person name="Conlan S."/>
            <person name="Kong H."/>
            <person name="Segre J.A."/>
            <person name="Kelly M.S."/>
            <person name="Lemon K.P."/>
        </authorList>
    </citation>
    <scope>NUCLEOTIDE SEQUENCE [LARGE SCALE GENOMIC DNA]</scope>
    <source>
        <strain evidence="9 10">KPL3772</strain>
    </source>
</reference>
<dbReference type="InterPro" id="IPR041701">
    <property type="entry name" value="MetN_ABC"/>
</dbReference>
<dbReference type="Gene3D" id="3.30.70.260">
    <property type="match status" value="1"/>
</dbReference>
<gene>
    <name evidence="9" type="ORF">QPX23_08855</name>
</gene>
<dbReference type="SUPFAM" id="SSF52540">
    <property type="entry name" value="P-loop containing nucleoside triphosphate hydrolases"/>
    <property type="match status" value="1"/>
</dbReference>
<evidence type="ECO:0000256" key="7">
    <source>
        <dbReference type="ARBA" id="ARBA00023136"/>
    </source>
</evidence>
<keyword evidence="3" id="KW-0547">Nucleotide-binding</keyword>
<evidence type="ECO:0000259" key="8">
    <source>
        <dbReference type="PROSITE" id="PS50893"/>
    </source>
</evidence>
<sequence length="352" mass="38020">MPEVLFRDLHKTFTSKSGEINALQDINLEIPSGSIFGVVGTSGAGKSTLLRAINGLEKPTSGTVRVLDQDLGALSKKQLRGLRSEVSMVFQHFNLLETQTVAQNVAMPLVLAKAKKREIEQRVTEVLEMVGLAERADHLPKQLSGGQRQRVGIARALVTNPKILLCDEPTSALDPLTTGQILDLIMRVNEKLGITVIIITHEIGVIARIADTVAVMENGRIIEKGSVTEVFAHPQQSLTRRFVENVLPHSLPDAVQEVTDNAGYGAVVRLVHRHGAAKDLVNHLVNKGISTDIIHASDTLLRSGTVGTLVLGLTVHNAAHKTTGNDAQASSLLDEAVRWMNEQADIDVEVVG</sequence>
<dbReference type="Proteomes" id="UP001239759">
    <property type="component" value="Unassembled WGS sequence"/>
</dbReference>
<evidence type="ECO:0000313" key="10">
    <source>
        <dbReference type="Proteomes" id="UP001239759"/>
    </source>
</evidence>
<dbReference type="InterPro" id="IPR027417">
    <property type="entry name" value="P-loop_NTPase"/>
</dbReference>
<dbReference type="Pfam" id="PF00005">
    <property type="entry name" value="ABC_tran"/>
    <property type="match status" value="1"/>
</dbReference>
<accession>A0ABT7FYL6</accession>
<evidence type="ECO:0000256" key="1">
    <source>
        <dbReference type="ARBA" id="ARBA00022448"/>
    </source>
</evidence>
<dbReference type="GO" id="GO:0005524">
    <property type="term" value="F:ATP binding"/>
    <property type="evidence" value="ECO:0007669"/>
    <property type="project" value="UniProtKB-KW"/>
</dbReference>
<dbReference type="EMBL" id="JASNUQ010000015">
    <property type="protein sequence ID" value="MDK4290823.1"/>
    <property type="molecule type" value="Genomic_DNA"/>
</dbReference>